<proteinExistence type="predicted"/>
<dbReference type="AlphaFoldDB" id="A0A0G2ELE6"/>
<feature type="compositionally biased region" description="Polar residues" evidence="1">
    <location>
        <begin position="384"/>
        <end position="398"/>
    </location>
</feature>
<feature type="compositionally biased region" description="Pro residues" evidence="1">
    <location>
        <begin position="21"/>
        <end position="30"/>
    </location>
</feature>
<keyword evidence="6" id="KW-1185">Reference proteome</keyword>
<dbReference type="Proteomes" id="UP001430584">
    <property type="component" value="Unassembled WGS sequence"/>
</dbReference>
<dbReference type="InterPro" id="IPR008984">
    <property type="entry name" value="SMAD_FHA_dom_sf"/>
</dbReference>
<evidence type="ECO:0000313" key="4">
    <source>
        <dbReference type="EMBL" id="KKY23174.1"/>
    </source>
</evidence>
<dbReference type="CDD" id="cd22699">
    <property type="entry name" value="FHA_PLM2-like"/>
    <property type="match status" value="1"/>
</dbReference>
<reference evidence="4 5" key="1">
    <citation type="submission" date="2015-03" db="EMBL/GenBank/DDBJ databases">
        <authorList>
            <person name="Morales-Cruz A."/>
            <person name="Amrine K.C."/>
            <person name="Cantu D."/>
        </authorList>
    </citation>
    <scope>NUCLEOTIDE SEQUENCE [LARGE SCALE GENOMIC DNA]</scope>
    <source>
        <strain evidence="4">DS831</strain>
    </source>
</reference>
<evidence type="ECO:0000313" key="3">
    <source>
        <dbReference type="EMBL" id="KAL0264781.1"/>
    </source>
</evidence>
<reference evidence="3 6" key="3">
    <citation type="submission" date="2024-02" db="EMBL/GenBank/DDBJ databases">
        <title>De novo assembly and annotation of 12 fungi associated with fruit tree decline syndrome in Ontario, Canada.</title>
        <authorList>
            <person name="Sulman M."/>
            <person name="Ellouze W."/>
            <person name="Ilyukhin E."/>
        </authorList>
    </citation>
    <scope>NUCLEOTIDE SEQUENCE [LARGE SCALE GENOMIC DNA]</scope>
    <source>
        <strain evidence="3 6">FDS-637</strain>
    </source>
</reference>
<feature type="compositionally biased region" description="Polar residues" evidence="1">
    <location>
        <begin position="68"/>
        <end position="80"/>
    </location>
</feature>
<reference evidence="4 5" key="2">
    <citation type="submission" date="2015-05" db="EMBL/GenBank/DDBJ databases">
        <title>Distinctive expansion of gene families associated with plant cell wall degradation and secondary metabolism in the genomes of grapevine trunk pathogens.</title>
        <authorList>
            <person name="Lawrence D.P."/>
            <person name="Travadon R."/>
            <person name="Rolshausen P.E."/>
            <person name="Baumgartner K."/>
        </authorList>
    </citation>
    <scope>NUCLEOTIDE SEQUENCE [LARGE SCALE GENOMIC DNA]</scope>
    <source>
        <strain evidence="4">DS831</strain>
    </source>
</reference>
<comment type="caution">
    <text evidence="4">The sequence shown here is derived from an EMBL/GenBank/DDBJ whole genome shotgun (WGS) entry which is preliminary data.</text>
</comment>
<dbReference type="Proteomes" id="UP000034182">
    <property type="component" value="Unassembled WGS sequence"/>
</dbReference>
<dbReference type="SUPFAM" id="SSF49879">
    <property type="entry name" value="SMAD/FHA domain"/>
    <property type="match status" value="1"/>
</dbReference>
<dbReference type="PROSITE" id="PS50006">
    <property type="entry name" value="FHA_DOMAIN"/>
    <property type="match status" value="1"/>
</dbReference>
<evidence type="ECO:0000313" key="5">
    <source>
        <dbReference type="Proteomes" id="UP000034182"/>
    </source>
</evidence>
<sequence>MDSPIRRQHFYSAIDDSSPCRPVPSSPPKLLPAFEPLSSPLPRAPKRKYDDNNALPKAELKYYPTPMPTSSTGVLPSSPTRQLRQPLQRTLSTLSERNPLCAVPSIEVPASGEPLLMGRSSNSSHHQLSANRLISRVHVRAIYHAPNDEHTSGRVFIECLGWNGVKVHCRGQIYDLAKGDTFSSDQPSADIMLDVQDTRVLLAWPFVRDRKRSVSVASDTTWEEATPTRRRAGSTAGFNSSPPPFAPQSPESLGPKASNSNDDTFLASDPADLEPPAVQVYEDGESGDDKARAALAESQSSRTACASAHEGKTSQTSASSFESDDFSDRDEENDPVVHSFGPFGANILSRMQSMSNVHSGTVSSQSRRRRPLKDPRSHPESPDGAQSSSDAPRTNSEPTPRINESPIKNHVINQLAFSRLHSMPLSTILGNLPAELRGGSTDGARSRRAGKEAMLEEQAAESTARLTGSDLQQMLDAIACIGEITRVGKDASGRTLENEYYYVPEMDENHMRRDAVMGGIGGTGLRSVRKAHKQYYWKRPRY</sequence>
<dbReference type="RefSeq" id="XP_066637521.1">
    <property type="nucleotide sequence ID" value="XM_066772242.1"/>
</dbReference>
<name>A0A0G2ELE6_9PEZI</name>
<evidence type="ECO:0000256" key="1">
    <source>
        <dbReference type="SAM" id="MobiDB-lite"/>
    </source>
</evidence>
<accession>A0A0G2ELE6</accession>
<feature type="region of interest" description="Disordered" evidence="1">
    <location>
        <begin position="1"/>
        <end position="53"/>
    </location>
</feature>
<feature type="compositionally biased region" description="Acidic residues" evidence="1">
    <location>
        <begin position="322"/>
        <end position="334"/>
    </location>
</feature>
<dbReference type="EMBL" id="JAJVCZ030000001">
    <property type="protein sequence ID" value="KAL0264781.1"/>
    <property type="molecule type" value="Genomic_DNA"/>
</dbReference>
<feature type="region of interest" description="Disordered" evidence="1">
    <location>
        <begin position="355"/>
        <end position="407"/>
    </location>
</feature>
<feature type="domain" description="FHA" evidence="2">
    <location>
        <begin position="115"/>
        <end position="168"/>
    </location>
</feature>
<feature type="compositionally biased region" description="Polar residues" evidence="1">
    <location>
        <begin position="355"/>
        <end position="365"/>
    </location>
</feature>
<evidence type="ECO:0000259" key="2">
    <source>
        <dbReference type="PROSITE" id="PS50006"/>
    </source>
</evidence>
<feature type="region of interest" description="Disordered" evidence="1">
    <location>
        <begin position="61"/>
        <end position="80"/>
    </location>
</feature>
<gene>
    <name evidence="3" type="primary">TOS4</name>
    <name evidence="3" type="ORF">SLS55_000733</name>
    <name evidence="4" type="ORF">UCDDS831_g03299</name>
</gene>
<feature type="region of interest" description="Disordered" evidence="1">
    <location>
        <begin position="215"/>
        <end position="341"/>
    </location>
</feature>
<feature type="compositionally biased region" description="Basic and acidic residues" evidence="1">
    <location>
        <begin position="372"/>
        <end position="381"/>
    </location>
</feature>
<protein>
    <submittedName>
        <fullName evidence="4">Putative transcription factor tos4</fullName>
    </submittedName>
    <submittedName>
        <fullName evidence="3">Target of SBF</fullName>
    </submittedName>
</protein>
<dbReference type="EMBL" id="LAQI01000070">
    <property type="protein sequence ID" value="KKY23174.1"/>
    <property type="molecule type" value="Genomic_DNA"/>
</dbReference>
<dbReference type="InterPro" id="IPR000253">
    <property type="entry name" value="FHA_dom"/>
</dbReference>
<evidence type="ECO:0000313" key="6">
    <source>
        <dbReference type="Proteomes" id="UP001430584"/>
    </source>
</evidence>
<dbReference type="GeneID" id="92004818"/>
<organism evidence="4 5">
    <name type="scientific">Diplodia seriata</name>
    <dbReference type="NCBI Taxonomy" id="420778"/>
    <lineage>
        <taxon>Eukaryota</taxon>
        <taxon>Fungi</taxon>
        <taxon>Dikarya</taxon>
        <taxon>Ascomycota</taxon>
        <taxon>Pezizomycotina</taxon>
        <taxon>Dothideomycetes</taxon>
        <taxon>Dothideomycetes incertae sedis</taxon>
        <taxon>Botryosphaeriales</taxon>
        <taxon>Botryosphaeriaceae</taxon>
        <taxon>Diplodia</taxon>
    </lineage>
</organism>